<evidence type="ECO:0000256" key="9">
    <source>
        <dbReference type="PROSITE-ProRule" id="PRU00042"/>
    </source>
</evidence>
<keyword evidence="6" id="KW-0805">Transcription regulation</keyword>
<name>A0A4R0RPP6_9APHY</name>
<dbReference type="PROSITE" id="PS00028">
    <property type="entry name" value="ZINC_FINGER_C2H2_1"/>
    <property type="match status" value="2"/>
</dbReference>
<evidence type="ECO:0000256" key="7">
    <source>
        <dbReference type="ARBA" id="ARBA00023163"/>
    </source>
</evidence>
<keyword evidence="3" id="KW-0677">Repeat</keyword>
<evidence type="ECO:0000256" key="3">
    <source>
        <dbReference type="ARBA" id="ARBA00022737"/>
    </source>
</evidence>
<protein>
    <recommendedName>
        <fullName evidence="11">C2H2-type domain-containing protein</fullName>
    </recommendedName>
</protein>
<dbReference type="GO" id="GO:0008270">
    <property type="term" value="F:zinc ion binding"/>
    <property type="evidence" value="ECO:0007669"/>
    <property type="project" value="UniProtKB-KW"/>
</dbReference>
<evidence type="ECO:0000313" key="12">
    <source>
        <dbReference type="EMBL" id="TCD70820.1"/>
    </source>
</evidence>
<feature type="compositionally biased region" description="Polar residues" evidence="10">
    <location>
        <begin position="73"/>
        <end position="88"/>
    </location>
</feature>
<dbReference type="GO" id="GO:0005634">
    <property type="term" value="C:nucleus"/>
    <property type="evidence" value="ECO:0007669"/>
    <property type="project" value="UniProtKB-ARBA"/>
</dbReference>
<feature type="region of interest" description="Disordered" evidence="10">
    <location>
        <begin position="357"/>
        <end position="414"/>
    </location>
</feature>
<feature type="region of interest" description="Disordered" evidence="10">
    <location>
        <begin position="1"/>
        <end position="94"/>
    </location>
</feature>
<feature type="compositionally biased region" description="Low complexity" evidence="10">
    <location>
        <begin position="221"/>
        <end position="249"/>
    </location>
</feature>
<organism evidence="12 13">
    <name type="scientific">Steccherinum ochraceum</name>
    <dbReference type="NCBI Taxonomy" id="92696"/>
    <lineage>
        <taxon>Eukaryota</taxon>
        <taxon>Fungi</taxon>
        <taxon>Dikarya</taxon>
        <taxon>Basidiomycota</taxon>
        <taxon>Agaricomycotina</taxon>
        <taxon>Agaricomycetes</taxon>
        <taxon>Polyporales</taxon>
        <taxon>Steccherinaceae</taxon>
        <taxon>Steccherinum</taxon>
    </lineage>
</organism>
<gene>
    <name evidence="12" type="ORF">EIP91_001510</name>
</gene>
<dbReference type="InterPro" id="IPR050329">
    <property type="entry name" value="GLI_C2H2-zinc-finger"/>
</dbReference>
<feature type="region of interest" description="Disordered" evidence="10">
    <location>
        <begin position="198"/>
        <end position="267"/>
    </location>
</feature>
<dbReference type="FunFam" id="3.30.160.60:FF:000761">
    <property type="entry name" value="Zinc finger protein 449"/>
    <property type="match status" value="1"/>
</dbReference>
<evidence type="ECO:0000256" key="5">
    <source>
        <dbReference type="ARBA" id="ARBA00022833"/>
    </source>
</evidence>
<feature type="domain" description="C2H2-type" evidence="11">
    <location>
        <begin position="315"/>
        <end position="342"/>
    </location>
</feature>
<feature type="compositionally biased region" description="Low complexity" evidence="10">
    <location>
        <begin position="397"/>
        <end position="414"/>
    </location>
</feature>
<dbReference type="AlphaFoldDB" id="A0A4R0RPP6"/>
<keyword evidence="5" id="KW-0862">Zinc</keyword>
<dbReference type="InterPro" id="IPR036236">
    <property type="entry name" value="Znf_C2H2_sf"/>
</dbReference>
<feature type="region of interest" description="Disordered" evidence="10">
    <location>
        <begin position="145"/>
        <end position="183"/>
    </location>
</feature>
<dbReference type="SUPFAM" id="SSF57667">
    <property type="entry name" value="beta-beta-alpha zinc fingers"/>
    <property type="match status" value="1"/>
</dbReference>
<reference evidence="12 13" key="1">
    <citation type="submission" date="2018-11" db="EMBL/GenBank/DDBJ databases">
        <title>Genome assembly of Steccherinum ochraceum LE-BIN_3174, the white-rot fungus of the Steccherinaceae family (The Residual Polyporoid clade, Polyporales, Basidiomycota).</title>
        <authorList>
            <person name="Fedorova T.V."/>
            <person name="Glazunova O.A."/>
            <person name="Landesman E.O."/>
            <person name="Moiseenko K.V."/>
            <person name="Psurtseva N.V."/>
            <person name="Savinova O.S."/>
            <person name="Shakhova N.V."/>
            <person name="Tyazhelova T.V."/>
            <person name="Vasina D.V."/>
        </authorList>
    </citation>
    <scope>NUCLEOTIDE SEQUENCE [LARGE SCALE GENOMIC DNA]</scope>
    <source>
        <strain evidence="12 13">LE-BIN_3174</strain>
    </source>
</reference>
<comment type="caution">
    <text evidence="12">The sequence shown here is derived from an EMBL/GenBank/DDBJ whole genome shotgun (WGS) entry which is preliminary data.</text>
</comment>
<feature type="compositionally biased region" description="Polar residues" evidence="10">
    <location>
        <begin position="1"/>
        <end position="38"/>
    </location>
</feature>
<feature type="compositionally biased region" description="Basic residues" evidence="10">
    <location>
        <begin position="359"/>
        <end position="377"/>
    </location>
</feature>
<evidence type="ECO:0000259" key="11">
    <source>
        <dbReference type="PROSITE" id="PS50157"/>
    </source>
</evidence>
<dbReference type="InterPro" id="IPR013087">
    <property type="entry name" value="Znf_C2H2_type"/>
</dbReference>
<evidence type="ECO:0000256" key="1">
    <source>
        <dbReference type="ARBA" id="ARBA00006991"/>
    </source>
</evidence>
<dbReference type="STRING" id="92696.A0A4R0RPP6"/>
<sequence>MQSATRLRNRSQIPTSATRSTATQPSTPVTTDFESSDWNSRDVPSLGSNGYRDSQLSDRMRTLPPLRPVGSDFAQQPATPRSMSGTRFDSSESRVMPTRYTGRRALYSWSRDEKDMPKLWIQPFHEERGIAPLFSYDSPLMYSRSLSSTTRSPTVASMDSTLSDRSSSRPTTADSSRYTMSTPSSSATFAYEVSSASQHSNILTTPHHPRDPSSIRTLPHQATAAARQTRQDQPGPSTLPSRSRSRSPSAQPETEEPVSESDWKSHAKVDARTQKYTCMWPVVDEDGQESICSYHSKKHLVKRHIESVHLHIKTLICKTCGKAFSQQTNLNTHMNTHTGDMPHKCLYDGCEKRFGDPARRHRHMKKVHKHVPSRRRTQGGPDAHWAPESTVPPPEDSPVVAAASAVGDSSSQEL</sequence>
<dbReference type="GO" id="GO:0000981">
    <property type="term" value="F:DNA-binding transcription factor activity, RNA polymerase II-specific"/>
    <property type="evidence" value="ECO:0007669"/>
    <property type="project" value="TreeGrafter"/>
</dbReference>
<evidence type="ECO:0000256" key="8">
    <source>
        <dbReference type="ARBA" id="ARBA00023242"/>
    </source>
</evidence>
<dbReference type="GO" id="GO:0045944">
    <property type="term" value="P:positive regulation of transcription by RNA polymerase II"/>
    <property type="evidence" value="ECO:0007669"/>
    <property type="project" value="UniProtKB-ARBA"/>
</dbReference>
<dbReference type="Proteomes" id="UP000292702">
    <property type="component" value="Unassembled WGS sequence"/>
</dbReference>
<dbReference type="SMART" id="SM00355">
    <property type="entry name" value="ZnF_C2H2"/>
    <property type="match status" value="2"/>
</dbReference>
<dbReference type="OrthoDB" id="654211at2759"/>
<dbReference type="EMBL" id="RWJN01000014">
    <property type="protein sequence ID" value="TCD70820.1"/>
    <property type="molecule type" value="Genomic_DNA"/>
</dbReference>
<proteinExistence type="inferred from homology"/>
<evidence type="ECO:0000256" key="2">
    <source>
        <dbReference type="ARBA" id="ARBA00022723"/>
    </source>
</evidence>
<dbReference type="PANTHER" id="PTHR19818:SF139">
    <property type="entry name" value="PAIR-RULE PROTEIN ODD-PAIRED"/>
    <property type="match status" value="1"/>
</dbReference>
<dbReference type="PANTHER" id="PTHR19818">
    <property type="entry name" value="ZINC FINGER PROTEIN ZIC AND GLI"/>
    <property type="match status" value="1"/>
</dbReference>
<keyword evidence="8" id="KW-0539">Nucleus</keyword>
<dbReference type="Gene3D" id="3.30.160.60">
    <property type="entry name" value="Classic Zinc Finger"/>
    <property type="match status" value="2"/>
</dbReference>
<evidence type="ECO:0000256" key="4">
    <source>
        <dbReference type="ARBA" id="ARBA00022771"/>
    </source>
</evidence>
<keyword evidence="2" id="KW-0479">Metal-binding</keyword>
<keyword evidence="4 9" id="KW-0863">Zinc-finger</keyword>
<dbReference type="Pfam" id="PF00096">
    <property type="entry name" value="zf-C2H2"/>
    <property type="match status" value="1"/>
</dbReference>
<evidence type="ECO:0000313" key="13">
    <source>
        <dbReference type="Proteomes" id="UP000292702"/>
    </source>
</evidence>
<keyword evidence="7" id="KW-0804">Transcription</keyword>
<evidence type="ECO:0000256" key="6">
    <source>
        <dbReference type="ARBA" id="ARBA00023015"/>
    </source>
</evidence>
<keyword evidence="13" id="KW-1185">Reference proteome</keyword>
<evidence type="ECO:0000256" key="10">
    <source>
        <dbReference type="SAM" id="MobiDB-lite"/>
    </source>
</evidence>
<dbReference type="GO" id="GO:0000978">
    <property type="term" value="F:RNA polymerase II cis-regulatory region sequence-specific DNA binding"/>
    <property type="evidence" value="ECO:0007669"/>
    <property type="project" value="TreeGrafter"/>
</dbReference>
<accession>A0A4R0RPP6</accession>
<dbReference type="PROSITE" id="PS50157">
    <property type="entry name" value="ZINC_FINGER_C2H2_2"/>
    <property type="match status" value="1"/>
</dbReference>
<comment type="similarity">
    <text evidence="1">Belongs to the krueppel C2H2-type zinc-finger protein family.</text>
</comment>